<name>A0ABC8SDJ9_9AQUA</name>
<evidence type="ECO:0000313" key="3">
    <source>
        <dbReference type="Proteomes" id="UP001642360"/>
    </source>
</evidence>
<feature type="region of interest" description="Disordered" evidence="1">
    <location>
        <begin position="1"/>
        <end position="34"/>
    </location>
</feature>
<comment type="caution">
    <text evidence="2">The sequence shown here is derived from an EMBL/GenBank/DDBJ whole genome shotgun (WGS) entry which is preliminary data.</text>
</comment>
<organism evidence="2 3">
    <name type="scientific">Ilex paraguariensis</name>
    <name type="common">yerba mate</name>
    <dbReference type="NCBI Taxonomy" id="185542"/>
    <lineage>
        <taxon>Eukaryota</taxon>
        <taxon>Viridiplantae</taxon>
        <taxon>Streptophyta</taxon>
        <taxon>Embryophyta</taxon>
        <taxon>Tracheophyta</taxon>
        <taxon>Spermatophyta</taxon>
        <taxon>Magnoliopsida</taxon>
        <taxon>eudicotyledons</taxon>
        <taxon>Gunneridae</taxon>
        <taxon>Pentapetalae</taxon>
        <taxon>asterids</taxon>
        <taxon>campanulids</taxon>
        <taxon>Aquifoliales</taxon>
        <taxon>Aquifoliaceae</taxon>
        <taxon>Ilex</taxon>
    </lineage>
</organism>
<sequence>MPVKATAKQSVEPNNQRNRLSNDGERKNMHFEDTTSAAEAGAECTKKAIAAAKAAAYLAGKGSYQVTQASGNCNCVTSYEFENSCGNSTGKFMPYGFQENHQILDDQSKVPRRIKRQILGCHMLYNGHTTSGLLVSATNI</sequence>
<evidence type="ECO:0000313" key="2">
    <source>
        <dbReference type="EMBL" id="CAK9154915.1"/>
    </source>
</evidence>
<gene>
    <name evidence="2" type="ORF">ILEXP_LOCUS23271</name>
</gene>
<dbReference type="AlphaFoldDB" id="A0ABC8SDJ9"/>
<dbReference type="Proteomes" id="UP001642360">
    <property type="component" value="Unassembled WGS sequence"/>
</dbReference>
<accession>A0ABC8SDJ9</accession>
<proteinExistence type="predicted"/>
<feature type="compositionally biased region" description="Polar residues" evidence="1">
    <location>
        <begin position="7"/>
        <end position="19"/>
    </location>
</feature>
<keyword evidence="3" id="KW-1185">Reference proteome</keyword>
<feature type="compositionally biased region" description="Basic and acidic residues" evidence="1">
    <location>
        <begin position="20"/>
        <end position="33"/>
    </location>
</feature>
<dbReference type="EMBL" id="CAUOFW020002602">
    <property type="protein sequence ID" value="CAK9154915.1"/>
    <property type="molecule type" value="Genomic_DNA"/>
</dbReference>
<evidence type="ECO:0000256" key="1">
    <source>
        <dbReference type="SAM" id="MobiDB-lite"/>
    </source>
</evidence>
<reference evidence="2 3" key="1">
    <citation type="submission" date="2024-02" db="EMBL/GenBank/DDBJ databases">
        <authorList>
            <person name="Vignale AGUSTIN F."/>
            <person name="Sosa J E."/>
            <person name="Modenutti C."/>
        </authorList>
    </citation>
    <scope>NUCLEOTIDE SEQUENCE [LARGE SCALE GENOMIC DNA]</scope>
</reference>
<protein>
    <submittedName>
        <fullName evidence="2">Uncharacterized protein</fullName>
    </submittedName>
</protein>